<dbReference type="InterPro" id="IPR017896">
    <property type="entry name" value="4Fe4S_Fe-S-bd"/>
</dbReference>
<sequence length="440" mass="47626">MGLLTFKQGIHPSYNKKKTKNKEIVDAERPDTIFIPLQQHIGAPLKPLVERGDQVDRGQKIADTDSFVAAPVHSSVSGVVKGIEKVNDSGGGRVEAIKIEVSEEDTNNFMEPLTAKPENINPDDIRERVREAGIAGMGGAMFPTHVKLAVPDGKKVEYVVLNGAECEPYLTIDHRMMIEKAKEIVEGLKLLMRATGAPKGLIGIEDNKPDAIRTLKSLVADETNIEVKETETKYPQGGEKMLIKALLNREVPVGGLPLDVGVVVNNTSTAAAVYEAVKLGKPLIDRPLTITGSGITKPMNIRVKIGTPVSEIIDQAGGFNGEVGKVILGGPMMGKSQPSLDVHVVKGTSGILVLQKHEVENYSPVPCINCARCVDVCPTNLVPTKLAKLAQLEKLDRMEEMQVMNCIECGSCSYICPSRRPLVHNIRIGKAEVTARNKSE</sequence>
<evidence type="ECO:0000256" key="3">
    <source>
        <dbReference type="ARBA" id="ARBA00022723"/>
    </source>
</evidence>
<keyword evidence="7 8" id="KW-0411">Iron-sulfur</keyword>
<keyword evidence="11" id="KW-1185">Reference proteome</keyword>
<evidence type="ECO:0000313" key="11">
    <source>
        <dbReference type="Proteomes" id="UP000621436"/>
    </source>
</evidence>
<evidence type="ECO:0000256" key="8">
    <source>
        <dbReference type="HAMAP-Rule" id="MF_00461"/>
    </source>
</evidence>
<dbReference type="PROSITE" id="PS00198">
    <property type="entry name" value="4FE4S_FER_1"/>
    <property type="match status" value="2"/>
</dbReference>
<dbReference type="Pfam" id="PF01512">
    <property type="entry name" value="Complex1_51K"/>
    <property type="match status" value="1"/>
</dbReference>
<organism evidence="10 11">
    <name type="scientific">Halonatronomonas betaini</name>
    <dbReference type="NCBI Taxonomy" id="2778430"/>
    <lineage>
        <taxon>Bacteria</taxon>
        <taxon>Bacillati</taxon>
        <taxon>Bacillota</taxon>
        <taxon>Clostridia</taxon>
        <taxon>Halanaerobiales</taxon>
        <taxon>Halarsenatibacteraceae</taxon>
        <taxon>Halonatronomonas</taxon>
    </lineage>
</organism>
<feature type="binding site" evidence="8">
    <location>
        <position position="367"/>
    </location>
    <ligand>
        <name>[4Fe-4S] cluster</name>
        <dbReference type="ChEBI" id="CHEBI:49883"/>
        <label>1</label>
    </ligand>
</feature>
<gene>
    <name evidence="10" type="primary">rsxC</name>
    <name evidence="8" type="synonym">rnfC</name>
    <name evidence="10" type="ORF">I0Q91_02565</name>
</gene>
<keyword evidence="5 8" id="KW-0249">Electron transport</keyword>
<dbReference type="Pfam" id="PF10531">
    <property type="entry name" value="SLBB"/>
    <property type="match status" value="1"/>
</dbReference>
<dbReference type="RefSeq" id="WP_270452685.1">
    <property type="nucleotide sequence ID" value="NZ_JADPIE010000001.1"/>
</dbReference>
<feature type="domain" description="4Fe-4S ferredoxin-type" evidence="9">
    <location>
        <begin position="397"/>
        <end position="426"/>
    </location>
</feature>
<dbReference type="InterPro" id="IPR037225">
    <property type="entry name" value="Nuo51_FMN-bd_sf"/>
</dbReference>
<comment type="function">
    <text evidence="8">Part of a membrane-bound complex that couples electron transfer with translocation of ions across the membrane.</text>
</comment>
<dbReference type="Pfam" id="PF13237">
    <property type="entry name" value="Fer4_10"/>
    <property type="match status" value="1"/>
</dbReference>
<name>A0A931ANG2_9FIRM</name>
<comment type="cofactor">
    <cofactor evidence="8">
        <name>[4Fe-4S] cluster</name>
        <dbReference type="ChEBI" id="CHEBI:49883"/>
    </cofactor>
    <text evidence="8">Binds 2 [4Fe-4S] clusters per subunit.</text>
</comment>
<feature type="binding site" evidence="8">
    <location>
        <position position="409"/>
    </location>
    <ligand>
        <name>[4Fe-4S] cluster</name>
        <dbReference type="ChEBI" id="CHEBI:49883"/>
        <label>2</label>
    </ligand>
</feature>
<feature type="binding site" evidence="8">
    <location>
        <position position="377"/>
    </location>
    <ligand>
        <name>[4Fe-4S] cluster</name>
        <dbReference type="ChEBI" id="CHEBI:49883"/>
        <label>2</label>
    </ligand>
</feature>
<comment type="subcellular location">
    <subcellularLocation>
        <location evidence="8">Cell membrane</location>
        <topology evidence="8">Peripheral membrane protein</topology>
    </subcellularLocation>
</comment>
<feature type="binding site" evidence="8">
    <location>
        <position position="406"/>
    </location>
    <ligand>
        <name>[4Fe-4S] cluster</name>
        <dbReference type="ChEBI" id="CHEBI:49883"/>
        <label>2</label>
    </ligand>
</feature>
<dbReference type="GO" id="GO:0051539">
    <property type="term" value="F:4 iron, 4 sulfur cluster binding"/>
    <property type="evidence" value="ECO:0007669"/>
    <property type="project" value="UniProtKB-KW"/>
</dbReference>
<dbReference type="InterPro" id="IPR017900">
    <property type="entry name" value="4Fe4S_Fe_S_CS"/>
</dbReference>
<dbReference type="GO" id="GO:0009055">
    <property type="term" value="F:electron transfer activity"/>
    <property type="evidence" value="ECO:0007669"/>
    <property type="project" value="InterPro"/>
</dbReference>
<dbReference type="PANTHER" id="PTHR43034">
    <property type="entry name" value="ION-TRANSLOCATING OXIDOREDUCTASE COMPLEX SUBUNIT C"/>
    <property type="match status" value="1"/>
</dbReference>
<dbReference type="PROSITE" id="PS51379">
    <property type="entry name" value="4FE4S_FER_2"/>
    <property type="match status" value="2"/>
</dbReference>
<dbReference type="GO" id="GO:0005886">
    <property type="term" value="C:plasma membrane"/>
    <property type="evidence" value="ECO:0007669"/>
    <property type="project" value="UniProtKB-SubCell"/>
</dbReference>
<proteinExistence type="inferred from homology"/>
<comment type="similarity">
    <text evidence="8">Belongs to the 4Fe4S bacterial-type ferredoxin family. RnfC subfamily.</text>
</comment>
<dbReference type="Gene3D" id="3.30.70.20">
    <property type="match status" value="1"/>
</dbReference>
<dbReference type="Proteomes" id="UP000621436">
    <property type="component" value="Unassembled WGS sequence"/>
</dbReference>
<keyword evidence="8" id="KW-1003">Cell membrane</keyword>
<keyword evidence="6 8" id="KW-0408">Iron</keyword>
<dbReference type="Gene3D" id="3.40.50.11540">
    <property type="entry name" value="NADH-ubiquinone oxidoreductase 51kDa subunit"/>
    <property type="match status" value="1"/>
</dbReference>
<evidence type="ECO:0000313" key="10">
    <source>
        <dbReference type="EMBL" id="MBF8435952.1"/>
    </source>
</evidence>
<keyword evidence="8" id="KW-1278">Translocase</keyword>
<accession>A0A931ANG2</accession>
<comment type="subunit">
    <text evidence="8">The complex is composed of six subunits: RnfA, RnfB, RnfC, RnfD, RnfE and RnfG.</text>
</comment>
<feature type="binding site" evidence="8">
    <location>
        <position position="412"/>
    </location>
    <ligand>
        <name>[4Fe-4S] cluster</name>
        <dbReference type="ChEBI" id="CHEBI:49883"/>
        <label>2</label>
    </ligand>
</feature>
<dbReference type="InterPro" id="IPR019554">
    <property type="entry name" value="Soluble_ligand-bd"/>
</dbReference>
<dbReference type="NCBIfam" id="NF003454">
    <property type="entry name" value="PRK05035.1"/>
    <property type="match status" value="1"/>
</dbReference>
<dbReference type="SUPFAM" id="SSF142019">
    <property type="entry name" value="Nqo1 FMN-binding domain-like"/>
    <property type="match status" value="1"/>
</dbReference>
<evidence type="ECO:0000256" key="5">
    <source>
        <dbReference type="ARBA" id="ARBA00022982"/>
    </source>
</evidence>
<keyword evidence="3 8" id="KW-0479">Metal-binding</keyword>
<feature type="domain" description="4Fe-4S ferredoxin-type" evidence="9">
    <location>
        <begin position="355"/>
        <end position="387"/>
    </location>
</feature>
<evidence type="ECO:0000259" key="9">
    <source>
        <dbReference type="PROSITE" id="PS51379"/>
    </source>
</evidence>
<dbReference type="InterPro" id="IPR026902">
    <property type="entry name" value="RnfC_N"/>
</dbReference>
<keyword evidence="2 8" id="KW-0004">4Fe-4S</keyword>
<feature type="binding site" evidence="8">
    <location>
        <position position="416"/>
    </location>
    <ligand>
        <name>[4Fe-4S] cluster</name>
        <dbReference type="ChEBI" id="CHEBI:49883"/>
        <label>1</label>
    </ligand>
</feature>
<feature type="binding site" evidence="8">
    <location>
        <position position="370"/>
    </location>
    <ligand>
        <name>[4Fe-4S] cluster</name>
        <dbReference type="ChEBI" id="CHEBI:49883"/>
        <label>1</label>
    </ligand>
</feature>
<keyword evidence="1 8" id="KW-0813">Transport</keyword>
<dbReference type="SUPFAM" id="SSF46548">
    <property type="entry name" value="alpha-helical ferredoxin"/>
    <property type="match status" value="1"/>
</dbReference>
<dbReference type="PANTHER" id="PTHR43034:SF2">
    <property type="entry name" value="ION-TRANSLOCATING OXIDOREDUCTASE COMPLEX SUBUNIT C"/>
    <property type="match status" value="1"/>
</dbReference>
<evidence type="ECO:0000256" key="1">
    <source>
        <dbReference type="ARBA" id="ARBA00022448"/>
    </source>
</evidence>
<keyword evidence="4 8" id="KW-0677">Repeat</keyword>
<evidence type="ECO:0000256" key="7">
    <source>
        <dbReference type="ARBA" id="ARBA00023014"/>
    </source>
</evidence>
<dbReference type="AlphaFoldDB" id="A0A931ANG2"/>
<feature type="binding site" evidence="8">
    <location>
        <position position="373"/>
    </location>
    <ligand>
        <name>[4Fe-4S] cluster</name>
        <dbReference type="ChEBI" id="CHEBI:49883"/>
        <label>1</label>
    </ligand>
</feature>
<dbReference type="EMBL" id="JADPIE010000001">
    <property type="protein sequence ID" value="MBF8435952.1"/>
    <property type="molecule type" value="Genomic_DNA"/>
</dbReference>
<reference evidence="10" key="1">
    <citation type="submission" date="2020-11" db="EMBL/GenBank/DDBJ databases">
        <title>Halonatronomonas betainensis gen. nov., sp. nov. a novel haloalkaliphilic representative of the family Halanaerobiacae capable of betaine degradation.</title>
        <authorList>
            <person name="Boltyanskaya Y."/>
            <person name="Kevbrin V."/>
            <person name="Detkova E."/>
            <person name="Grouzdev D.S."/>
            <person name="Koziaeva V."/>
            <person name="Zhilina T."/>
        </authorList>
    </citation>
    <scope>NUCLEOTIDE SEQUENCE</scope>
    <source>
        <strain evidence="10">Z-7014</strain>
    </source>
</reference>
<dbReference type="InterPro" id="IPR011538">
    <property type="entry name" value="Nuo51_FMN-bd"/>
</dbReference>
<protein>
    <recommendedName>
        <fullName evidence="8">Ion-translocating oxidoreductase complex subunit C</fullName>
        <ecNumber evidence="8">7.-.-.-</ecNumber>
    </recommendedName>
    <alternativeName>
        <fullName evidence="8">Rnf electron transport complex subunit C</fullName>
    </alternativeName>
</protein>
<evidence type="ECO:0000256" key="4">
    <source>
        <dbReference type="ARBA" id="ARBA00022737"/>
    </source>
</evidence>
<dbReference type="Pfam" id="PF13375">
    <property type="entry name" value="RnfC_N"/>
    <property type="match status" value="1"/>
</dbReference>
<dbReference type="GO" id="GO:0022900">
    <property type="term" value="P:electron transport chain"/>
    <property type="evidence" value="ECO:0007669"/>
    <property type="project" value="UniProtKB-UniRule"/>
</dbReference>
<dbReference type="NCBIfam" id="TIGR01945">
    <property type="entry name" value="rnfC"/>
    <property type="match status" value="1"/>
</dbReference>
<dbReference type="HAMAP" id="MF_00461">
    <property type="entry name" value="RsxC_RnfC"/>
    <property type="match status" value="1"/>
</dbReference>
<evidence type="ECO:0000256" key="2">
    <source>
        <dbReference type="ARBA" id="ARBA00022485"/>
    </source>
</evidence>
<dbReference type="EC" id="7.-.-.-" evidence="8"/>
<keyword evidence="8" id="KW-0472">Membrane</keyword>
<dbReference type="InterPro" id="IPR010208">
    <property type="entry name" value="Ion_transpt_RnfC/RsxC"/>
</dbReference>
<dbReference type="GO" id="GO:0046872">
    <property type="term" value="F:metal ion binding"/>
    <property type="evidence" value="ECO:0007669"/>
    <property type="project" value="UniProtKB-KW"/>
</dbReference>
<evidence type="ECO:0000256" key="6">
    <source>
        <dbReference type="ARBA" id="ARBA00023004"/>
    </source>
</evidence>
<comment type="caution">
    <text evidence="10">The sequence shown here is derived from an EMBL/GenBank/DDBJ whole genome shotgun (WGS) entry which is preliminary data.</text>
</comment>